<reference evidence="2 3" key="1">
    <citation type="journal article" date="2014" name="Emerg. Infect. Dis.">
        <title>High-level Relatedness among Mycobacterium abscessus subsp. massiliense Strains from Widely Separated Outbreaks.</title>
        <authorList>
            <person name="Tettelin H."/>
            <person name="Davidson R.M."/>
            <person name="Agrawal S."/>
            <person name="Aitken M.L."/>
            <person name="Shallom S."/>
            <person name="Hasan N.A."/>
            <person name="Strong M."/>
            <person name="Nogueira de Moura V.C."/>
            <person name="De Groote M.A."/>
            <person name="Duarte R.S."/>
            <person name="Hine E."/>
            <person name="Parankush S."/>
            <person name="Su Q."/>
            <person name="Daugherty S.C."/>
            <person name="Fraser C.M."/>
            <person name="Brown-Elliott B.A."/>
            <person name="Wallace R.J.Jr."/>
            <person name="Holland S.M."/>
            <person name="Sampaio E.P."/>
            <person name="Olivier K.N."/>
            <person name="Jackson M."/>
            <person name="Zelazny A.M."/>
        </authorList>
    </citation>
    <scope>NUCLEOTIDE SEQUENCE [LARGE SCALE GENOMIC DNA]</scope>
    <source>
        <strain evidence="2 3">MAB_091912_2446</strain>
    </source>
</reference>
<dbReference type="AlphaFoldDB" id="A0A829MGZ5"/>
<comment type="caution">
    <text evidence="2">The sequence shown here is derived from an EMBL/GenBank/DDBJ whole genome shotgun (WGS) entry which is preliminary data.</text>
</comment>
<organism evidence="2 3">
    <name type="scientific">Mycobacteroides abscessus MAB_091912_2446</name>
    <dbReference type="NCBI Taxonomy" id="1335414"/>
    <lineage>
        <taxon>Bacteria</taxon>
        <taxon>Bacillati</taxon>
        <taxon>Actinomycetota</taxon>
        <taxon>Actinomycetes</taxon>
        <taxon>Mycobacteriales</taxon>
        <taxon>Mycobacteriaceae</taxon>
        <taxon>Mycobacteroides</taxon>
        <taxon>Mycobacteroides abscessus</taxon>
    </lineage>
</organism>
<evidence type="ECO:0000313" key="2">
    <source>
        <dbReference type="EMBL" id="ESV65365.1"/>
    </source>
</evidence>
<evidence type="ECO:0000256" key="1">
    <source>
        <dbReference type="SAM" id="MobiDB-lite"/>
    </source>
</evidence>
<protein>
    <submittedName>
        <fullName evidence="2">Uncharacterized protein</fullName>
    </submittedName>
</protein>
<proteinExistence type="predicted"/>
<name>A0A829MGZ5_9MYCO</name>
<accession>A0A829MGZ5</accession>
<feature type="region of interest" description="Disordered" evidence="1">
    <location>
        <begin position="1"/>
        <end position="40"/>
    </location>
</feature>
<gene>
    <name evidence="2" type="ORF">L833_2757</name>
</gene>
<evidence type="ECO:0000313" key="3">
    <source>
        <dbReference type="Proteomes" id="UP000018502"/>
    </source>
</evidence>
<sequence>MHRPALPHINDELEYDGNENAAEHMFQNRQYAPSTRARLL</sequence>
<dbReference type="EMBL" id="AYTF01000001">
    <property type="protein sequence ID" value="ESV65365.1"/>
    <property type="molecule type" value="Genomic_DNA"/>
</dbReference>
<dbReference type="Proteomes" id="UP000018502">
    <property type="component" value="Unassembled WGS sequence"/>
</dbReference>